<dbReference type="AlphaFoldDB" id="A0A2M8LHI9"/>
<protein>
    <recommendedName>
        <fullName evidence="3">Methyltransferase domain-containing protein</fullName>
    </recommendedName>
</protein>
<comment type="caution">
    <text evidence="1">The sequence shown here is derived from an EMBL/GenBank/DDBJ whole genome shotgun (WGS) entry which is preliminary data.</text>
</comment>
<dbReference type="InterPro" id="IPR029063">
    <property type="entry name" value="SAM-dependent_MTases_sf"/>
</dbReference>
<reference evidence="2" key="1">
    <citation type="submission" date="2017-09" db="EMBL/GenBank/DDBJ databases">
        <title>Depth-based differentiation of microbial function through sediment-hosted aquifers and enrichment of novel symbionts in the deep terrestrial subsurface.</title>
        <authorList>
            <person name="Probst A.J."/>
            <person name="Ladd B."/>
            <person name="Jarett J.K."/>
            <person name="Geller-Mcgrath D.E."/>
            <person name="Sieber C.M.K."/>
            <person name="Emerson J.B."/>
            <person name="Anantharaman K."/>
            <person name="Thomas B.C."/>
            <person name="Malmstrom R."/>
            <person name="Stieglmeier M."/>
            <person name="Klingl A."/>
            <person name="Woyke T."/>
            <person name="Ryan C.M."/>
            <person name="Banfield J.F."/>
        </authorList>
    </citation>
    <scope>NUCLEOTIDE SEQUENCE [LARGE SCALE GENOMIC DNA]</scope>
</reference>
<dbReference type="EMBL" id="PFEU01000008">
    <property type="protein sequence ID" value="PJE76895.1"/>
    <property type="molecule type" value="Genomic_DNA"/>
</dbReference>
<proteinExistence type="predicted"/>
<dbReference type="Gene3D" id="3.40.50.150">
    <property type="entry name" value="Vaccinia Virus protein VP39"/>
    <property type="match status" value="1"/>
</dbReference>
<sequence length="210" mass="24177">MSKLLLTFALTLHSFSYKLASRLAIFAENGLHPKHRLMNYHQFFLDHIQPEDRVLDIGCGNGALAFDLAKKATHVTGIDHNEKNRSTWEERFARNNLTYLVADATTFSPIEPFTVIVLSNVLEHIEHRSSFLKSITHLAPLFLIRLPMLNRDWMTLYKKELGLEYRLDTTHFTEYTLETFSQEMAEAGLSIQSLSIQFGEIWAVIQSPHT</sequence>
<dbReference type="SUPFAM" id="SSF53335">
    <property type="entry name" value="S-adenosyl-L-methionine-dependent methyltransferases"/>
    <property type="match status" value="1"/>
</dbReference>
<organism evidence="1 2">
    <name type="scientific">Candidatus Uhrbacteria bacterium CG10_big_fil_rev_8_21_14_0_10_48_16</name>
    <dbReference type="NCBI Taxonomy" id="1975038"/>
    <lineage>
        <taxon>Bacteria</taxon>
        <taxon>Candidatus Uhriibacteriota</taxon>
    </lineage>
</organism>
<accession>A0A2M8LHI9</accession>
<evidence type="ECO:0000313" key="1">
    <source>
        <dbReference type="EMBL" id="PJE76895.1"/>
    </source>
</evidence>
<evidence type="ECO:0000313" key="2">
    <source>
        <dbReference type="Proteomes" id="UP000231436"/>
    </source>
</evidence>
<dbReference type="CDD" id="cd02440">
    <property type="entry name" value="AdoMet_MTases"/>
    <property type="match status" value="1"/>
</dbReference>
<evidence type="ECO:0008006" key="3">
    <source>
        <dbReference type="Google" id="ProtNLM"/>
    </source>
</evidence>
<dbReference type="Pfam" id="PF13489">
    <property type="entry name" value="Methyltransf_23"/>
    <property type="match status" value="1"/>
</dbReference>
<name>A0A2M8LHI9_9BACT</name>
<dbReference type="PANTHER" id="PTHR43861">
    <property type="entry name" value="TRANS-ACONITATE 2-METHYLTRANSFERASE-RELATED"/>
    <property type="match status" value="1"/>
</dbReference>
<dbReference type="Proteomes" id="UP000231436">
    <property type="component" value="Unassembled WGS sequence"/>
</dbReference>
<gene>
    <name evidence="1" type="ORF">COV05_01720</name>
</gene>